<keyword evidence="2" id="KW-0812">Transmembrane</keyword>
<feature type="region of interest" description="Disordered" evidence="1">
    <location>
        <begin position="149"/>
        <end position="234"/>
    </location>
</feature>
<dbReference type="AlphaFoldDB" id="A0A3B3D2V1"/>
<dbReference type="GO" id="GO:0003730">
    <property type="term" value="F:mRNA 3'-UTR binding"/>
    <property type="evidence" value="ECO:0007669"/>
    <property type="project" value="Ensembl"/>
</dbReference>
<reference evidence="3" key="2">
    <citation type="submission" date="2025-09" db="UniProtKB">
        <authorList>
            <consortium name="Ensembl"/>
        </authorList>
    </citation>
    <scope>IDENTIFICATION</scope>
</reference>
<keyword evidence="2" id="KW-0472">Membrane</keyword>
<protein>
    <submittedName>
        <fullName evidence="3">Oogenesis-related gene</fullName>
    </submittedName>
</protein>
<organism evidence="3 4">
    <name type="scientific">Oryzias melastigma</name>
    <name type="common">Marine medaka</name>
    <dbReference type="NCBI Taxonomy" id="30732"/>
    <lineage>
        <taxon>Eukaryota</taxon>
        <taxon>Metazoa</taxon>
        <taxon>Chordata</taxon>
        <taxon>Craniata</taxon>
        <taxon>Vertebrata</taxon>
        <taxon>Euteleostomi</taxon>
        <taxon>Actinopterygii</taxon>
        <taxon>Neopterygii</taxon>
        <taxon>Teleostei</taxon>
        <taxon>Neoteleostei</taxon>
        <taxon>Acanthomorphata</taxon>
        <taxon>Ovalentaria</taxon>
        <taxon>Atherinomorphae</taxon>
        <taxon>Beloniformes</taxon>
        <taxon>Adrianichthyidae</taxon>
        <taxon>Oryziinae</taxon>
        <taxon>Oryzias</taxon>
    </lineage>
</organism>
<dbReference type="Proteomes" id="UP000261560">
    <property type="component" value="Unplaced"/>
</dbReference>
<evidence type="ECO:0000256" key="2">
    <source>
        <dbReference type="SAM" id="Phobius"/>
    </source>
</evidence>
<accession>A0A3B3D2V1</accession>
<feature type="region of interest" description="Disordered" evidence="1">
    <location>
        <begin position="32"/>
        <end position="55"/>
    </location>
</feature>
<reference evidence="3" key="1">
    <citation type="submission" date="2025-08" db="UniProtKB">
        <authorList>
            <consortium name="Ensembl"/>
        </authorList>
    </citation>
    <scope>IDENTIFICATION</scope>
</reference>
<evidence type="ECO:0000256" key="1">
    <source>
        <dbReference type="SAM" id="MobiDB-lite"/>
    </source>
</evidence>
<evidence type="ECO:0000313" key="3">
    <source>
        <dbReference type="Ensembl" id="ENSOMEP00000024186.1"/>
    </source>
</evidence>
<feature type="transmembrane region" description="Helical" evidence="2">
    <location>
        <begin position="247"/>
        <end position="264"/>
    </location>
</feature>
<feature type="compositionally biased region" description="Acidic residues" evidence="1">
    <location>
        <begin position="195"/>
        <end position="207"/>
    </location>
</feature>
<feature type="compositionally biased region" description="Low complexity" evidence="1">
    <location>
        <begin position="45"/>
        <end position="55"/>
    </location>
</feature>
<dbReference type="PaxDb" id="30732-ENSOMEP00000024186"/>
<keyword evidence="4" id="KW-1185">Reference proteome</keyword>
<dbReference type="GeneTree" id="ENSGT00390000006809"/>
<proteinExistence type="predicted"/>
<name>A0A3B3D2V1_ORYME</name>
<feature type="transmembrane region" description="Helical" evidence="2">
    <location>
        <begin position="276"/>
        <end position="296"/>
    </location>
</feature>
<keyword evidence="2" id="KW-1133">Transmembrane helix</keyword>
<sequence>ARAGETCVLALLQVSSRLAAGWRLDGAWTQRSGEEPLRRRREPWPRGTAGSARCSAASSGRSGSWFVRLTGSFRCARGASDGARCLLQVRVCSRAWQLLGFQEPHAVTSASGPPRPSRRKRLHRVTRALLSVLPRWVQSALGFPGPASIGVSLSPEIRSSPTKPHGKGSKRKQDDLDDEEEEEHPSWVETLSQELADDDGPAEDPDYEPSSVETDTEEYASHNNTESDLEAPGGGVLIRDVQTTRPLCNRPGLVLLGAALFSYFDGNLAGIEGMLFLESFIVTLTCYFFSSLSVCFKRWLL</sequence>
<dbReference type="STRING" id="30732.ENSOMEP00000024186"/>
<evidence type="ECO:0000313" key="4">
    <source>
        <dbReference type="Proteomes" id="UP000261560"/>
    </source>
</evidence>
<dbReference type="Ensembl" id="ENSOMET00000010302.1">
    <property type="protein sequence ID" value="ENSOMEP00000024186.1"/>
    <property type="gene ID" value="ENSOMEG00000004666.1"/>
</dbReference>
<dbReference type="GO" id="GO:0005938">
    <property type="term" value="C:cell cortex"/>
    <property type="evidence" value="ECO:0007669"/>
    <property type="project" value="Ensembl"/>
</dbReference>